<dbReference type="PANTHER" id="PTHR11319:SF35">
    <property type="entry name" value="OUTER MEMBRANE PROTEIN PMPC-RELATED"/>
    <property type="match status" value="1"/>
</dbReference>
<proteinExistence type="predicted"/>
<evidence type="ECO:0000256" key="1">
    <source>
        <dbReference type="SAM" id="MobiDB-lite"/>
    </source>
</evidence>
<dbReference type="SMART" id="SM00710">
    <property type="entry name" value="PbH1"/>
    <property type="match status" value="8"/>
</dbReference>
<evidence type="ECO:0008006" key="4">
    <source>
        <dbReference type="Google" id="ProtNLM"/>
    </source>
</evidence>
<keyword evidence="2" id="KW-0812">Transmembrane</keyword>
<dbReference type="PANTHER" id="PTHR11319">
    <property type="entry name" value="G PROTEIN-COUPLED RECEPTOR-RELATED"/>
    <property type="match status" value="1"/>
</dbReference>
<feature type="transmembrane region" description="Helical" evidence="2">
    <location>
        <begin position="1422"/>
        <end position="1445"/>
    </location>
</feature>
<feature type="compositionally biased region" description="Basic and acidic residues" evidence="1">
    <location>
        <begin position="1507"/>
        <end position="1531"/>
    </location>
</feature>
<evidence type="ECO:0000256" key="2">
    <source>
        <dbReference type="SAM" id="Phobius"/>
    </source>
</evidence>
<dbReference type="SUPFAM" id="SSF51126">
    <property type="entry name" value="Pectin lyase-like"/>
    <property type="match status" value="2"/>
</dbReference>
<accession>A0A7S3YP16</accession>
<dbReference type="SMART" id="SM01411">
    <property type="entry name" value="Ephrin_rec_like"/>
    <property type="match status" value="2"/>
</dbReference>
<feature type="region of interest" description="Disordered" evidence="1">
    <location>
        <begin position="1053"/>
        <end position="1158"/>
    </location>
</feature>
<dbReference type="EMBL" id="HBIV01012235">
    <property type="protein sequence ID" value="CAE0657503.1"/>
    <property type="molecule type" value="Transcribed_RNA"/>
</dbReference>
<name>A0A7S3YP16_9EUKA</name>
<feature type="region of interest" description="Disordered" evidence="1">
    <location>
        <begin position="1584"/>
        <end position="1678"/>
    </location>
</feature>
<feature type="compositionally biased region" description="Basic and acidic residues" evidence="1">
    <location>
        <begin position="1585"/>
        <end position="1600"/>
    </location>
</feature>
<feature type="compositionally biased region" description="Polar residues" evidence="1">
    <location>
        <begin position="1547"/>
        <end position="1562"/>
    </location>
</feature>
<feature type="transmembrane region" description="Helical" evidence="2">
    <location>
        <begin position="1339"/>
        <end position="1361"/>
    </location>
</feature>
<dbReference type="InterPro" id="IPR009030">
    <property type="entry name" value="Growth_fac_rcpt_cys_sf"/>
</dbReference>
<feature type="transmembrane region" description="Helical" evidence="2">
    <location>
        <begin position="1219"/>
        <end position="1240"/>
    </location>
</feature>
<dbReference type="InterPro" id="IPR006626">
    <property type="entry name" value="PbH1"/>
</dbReference>
<dbReference type="SUPFAM" id="SSF57184">
    <property type="entry name" value="Growth factor receptor domain"/>
    <property type="match status" value="1"/>
</dbReference>
<dbReference type="Gene3D" id="2.10.50.10">
    <property type="entry name" value="Tumor Necrosis Factor Receptor, subunit A, domain 2"/>
    <property type="match status" value="1"/>
</dbReference>
<feature type="compositionally biased region" description="Basic residues" evidence="1">
    <location>
        <begin position="1084"/>
        <end position="1102"/>
    </location>
</feature>
<sequence>MTVNNGNVTKAQSNDGTFFLSDQASLTLTDVIFDSITSQDAGILHLSSASMANLTRVSASRIYVTGFGGGIFAEGGADVYIRYSTFSEIQAIANGGLLYLGSQSSAELLDSEFTGITALSGGIGWILAGSMTMTRCSVTAVVTTSTGGVVNTLGTTVVTIMDSNLHACQANAGGIVELSGSTTMTIGGTKISSTLANTAGATANADGNAKLVIYNSSVVGGTASFGGEFRFQGSSSLKMTDVNMTGPSSSSIASGVYMSEESRLTVTRCVMNHGVLPSDSLEPAGFVTATDNATAKIENTTFGFNTGRFGASIVARGSASLTVESCQFHDNFAAASGSALYIESTQSTITIRSSNITDNDATVSGGGVFLSGSGGETKLENCHLTSNTAMRGGALRVESGVKAKIISCVFANNNASVLGGAIHVANASVEIQNSTVRANRAGIAGGAVALESPEMFEAIATAFVLNSAAPLSSSSTDLEAKGGAIYIAEVDDNSTKLDILQGSSFVENMALGGAGGAIYYDTENARPTLSTGNGQTSLLAVAGEAVTFTNNQASQGGDIASAPYSAVWSGVPSIVDSNIQVNASINVQVYDYYGSAIVEPTSVTLMADPQGTETATITGGTATTSGGAVCFGSSCSVSANTTSSSVSTTTMVVAPPSSNFTFYAQVSASWMRDDDSTGIRLLNTAQQTLTVQACSPGQVIDPTECRSCDAGYYQPLTPNASSTCLQCPPGRFASSAGSVECTACSDAGGGITAQYGSTACIECLGDNVPNADETQCESCPVNSQTTDNFWECECKIGFFAYEADYVRNNPSSCLDCPPGGSCTLEGLNDTEVLPSNGYWLNPWAQESGSLEFIKCLNEACIGSRSECADGYGGTLCTVCDEGWGRWQRHKCQRCSGGRTAAMAAIVGSWLLVAIVGMMITYVNVKAAEDEIELDEATMDQRTKEEKEDNESMERVSTLVKIVISAVQFNSIAADFKYEWPTFVRAVLVTQRTVGVFGSLLNTDCAQEGASDIRPVYTDTMAMAFAPAAIPILSLLLVAIIYCTHPNYGMHGGEANADDNSRGNSRANSVGAITRTQQTTYGLRATRKTKAHARAVSRLHMRTAKTSTHKRDQSSIDSRSRSTSRRPERDPDSKEEQQSLSNRESRANNPTILDRKIDEPKDEIALGGTMLQQGTPVQAFDEIPNALEARGSLLEIEHKVNKQIIQGKKIRRKIRSQFKASNISFMFMLYPSLILQTFMLFNCETLDESNYTDSTVLVADMSEKCYNGSHLGFMLGLGLPMLMVYVIGFPIYCLYLLYKHRHDVPQEVNSNPDLRKTEANEKKRDAMAIYLLYHGYKPRFFFFEILIMIRKVLIACFAVFVAEASAQAQLAILLVFGCFAIQLKFEPFEQDLCNQVELAALTNAFVTYFLGAFLYFASTAVKMMCSVFVALTNIAFFSFAAIVISIDMCRNLYRVRERIKDARKRRKRLKKAGKKRNHTIGMERANTIFQTKAEAKALEGAGNALRGQDFDSKPTDKKNIKDLPLVADEKRTPRSLVSNVTRRDSLFTRRNSIQTPSNAQRMNDMQMKEKVDIELQRIAGSQWAEMEAKDQKHNNRDRDSDVDSPNSRKSRNHRRASTSRRSSRTSSNPVNRQSFVKQNTAALLETGSGPGVLRQDTGVDASTAVGGPSLGPDSPKLSV</sequence>
<evidence type="ECO:0000313" key="3">
    <source>
        <dbReference type="EMBL" id="CAE0657503.1"/>
    </source>
</evidence>
<feature type="transmembrane region" description="Helical" evidence="2">
    <location>
        <begin position="1397"/>
        <end position="1416"/>
    </location>
</feature>
<dbReference type="CDD" id="cd00185">
    <property type="entry name" value="TNFRSF"/>
    <property type="match status" value="1"/>
</dbReference>
<organism evidence="3">
    <name type="scientific">Lotharella globosa</name>
    <dbReference type="NCBI Taxonomy" id="91324"/>
    <lineage>
        <taxon>Eukaryota</taxon>
        <taxon>Sar</taxon>
        <taxon>Rhizaria</taxon>
        <taxon>Cercozoa</taxon>
        <taxon>Chlorarachniophyceae</taxon>
        <taxon>Lotharella</taxon>
    </lineage>
</organism>
<protein>
    <recommendedName>
        <fullName evidence="4">TRP C-terminal domain-containing protein</fullName>
    </recommendedName>
</protein>
<reference evidence="3" key="1">
    <citation type="submission" date="2021-01" db="EMBL/GenBank/DDBJ databases">
        <authorList>
            <person name="Corre E."/>
            <person name="Pelletier E."/>
            <person name="Niang G."/>
            <person name="Scheremetjew M."/>
            <person name="Finn R."/>
            <person name="Kale V."/>
            <person name="Holt S."/>
            <person name="Cochrane G."/>
            <person name="Meng A."/>
            <person name="Brown T."/>
            <person name="Cohen L."/>
        </authorList>
    </citation>
    <scope>NUCLEOTIDE SEQUENCE</scope>
    <source>
        <strain evidence="3">CCCM811</strain>
    </source>
</reference>
<feature type="compositionally biased region" description="Basic and acidic residues" evidence="1">
    <location>
        <begin position="1108"/>
        <end position="1136"/>
    </location>
</feature>
<feature type="transmembrane region" description="Helical" evidence="2">
    <location>
        <begin position="1367"/>
        <end position="1385"/>
    </location>
</feature>
<feature type="transmembrane region" description="Helical" evidence="2">
    <location>
        <begin position="1020"/>
        <end position="1042"/>
    </location>
</feature>
<feature type="transmembrane region" description="Helical" evidence="2">
    <location>
        <begin position="1270"/>
        <end position="1297"/>
    </location>
</feature>
<gene>
    <name evidence="3" type="ORF">LGLO00237_LOCUS9071</name>
</gene>
<dbReference type="InterPro" id="IPR011050">
    <property type="entry name" value="Pectin_lyase_fold/virulence"/>
</dbReference>
<keyword evidence="2" id="KW-1133">Transmembrane helix</keyword>
<keyword evidence="2" id="KW-0472">Membrane</keyword>
<feature type="compositionally biased region" description="Basic residues" evidence="1">
    <location>
        <begin position="1607"/>
        <end position="1622"/>
    </location>
</feature>
<feature type="compositionally biased region" description="Polar residues" evidence="1">
    <location>
        <begin position="1137"/>
        <end position="1150"/>
    </location>
</feature>
<feature type="region of interest" description="Disordered" evidence="1">
    <location>
        <begin position="1504"/>
        <end position="1563"/>
    </location>
</feature>